<proteinExistence type="predicted"/>
<reference evidence="2" key="2">
    <citation type="journal article" date="2015" name="Data Brief">
        <title>Shoot transcriptome of the giant reed, Arundo donax.</title>
        <authorList>
            <person name="Barrero R.A."/>
            <person name="Guerrero F.D."/>
            <person name="Moolhuijzen P."/>
            <person name="Goolsby J.A."/>
            <person name="Tidwell J."/>
            <person name="Bellgard S.E."/>
            <person name="Bellgard M.I."/>
        </authorList>
    </citation>
    <scope>NUCLEOTIDE SEQUENCE</scope>
    <source>
        <tissue evidence="2">Shoot tissue taken approximately 20 cm above the soil surface</tissue>
    </source>
</reference>
<sequence length="79" mass="8773">MKFNYKLNLLNFNCSLVNGHRSELESKSNTSSLEQTTSTSNRSWMAPIPPPRYTAPLPCTTPPPSGCAMTNQRDAQRSV</sequence>
<dbReference type="AlphaFoldDB" id="A0A0A9TZ76"/>
<organism evidence="2">
    <name type="scientific">Arundo donax</name>
    <name type="common">Giant reed</name>
    <name type="synonym">Donax arundinaceus</name>
    <dbReference type="NCBI Taxonomy" id="35708"/>
    <lineage>
        <taxon>Eukaryota</taxon>
        <taxon>Viridiplantae</taxon>
        <taxon>Streptophyta</taxon>
        <taxon>Embryophyta</taxon>
        <taxon>Tracheophyta</taxon>
        <taxon>Spermatophyta</taxon>
        <taxon>Magnoliopsida</taxon>
        <taxon>Liliopsida</taxon>
        <taxon>Poales</taxon>
        <taxon>Poaceae</taxon>
        <taxon>PACMAD clade</taxon>
        <taxon>Arundinoideae</taxon>
        <taxon>Arundineae</taxon>
        <taxon>Arundo</taxon>
    </lineage>
</organism>
<evidence type="ECO:0000256" key="1">
    <source>
        <dbReference type="SAM" id="MobiDB-lite"/>
    </source>
</evidence>
<feature type="compositionally biased region" description="Polar residues" evidence="1">
    <location>
        <begin position="27"/>
        <end position="43"/>
    </location>
</feature>
<name>A0A0A9TZ76_ARUDO</name>
<evidence type="ECO:0000313" key="2">
    <source>
        <dbReference type="EMBL" id="JAD17047.1"/>
    </source>
</evidence>
<feature type="region of interest" description="Disordered" evidence="1">
    <location>
        <begin position="22"/>
        <end position="79"/>
    </location>
</feature>
<feature type="compositionally biased region" description="Pro residues" evidence="1">
    <location>
        <begin position="47"/>
        <end position="65"/>
    </location>
</feature>
<dbReference type="EMBL" id="GBRH01280848">
    <property type="protein sequence ID" value="JAD17047.1"/>
    <property type="molecule type" value="Transcribed_RNA"/>
</dbReference>
<accession>A0A0A9TZ76</accession>
<protein>
    <submittedName>
        <fullName evidence="2">Uncharacterized protein</fullName>
    </submittedName>
</protein>
<reference evidence="2" key="1">
    <citation type="submission" date="2014-09" db="EMBL/GenBank/DDBJ databases">
        <authorList>
            <person name="Magalhaes I.L.F."/>
            <person name="Oliveira U."/>
            <person name="Santos F.R."/>
            <person name="Vidigal T.H.D.A."/>
            <person name="Brescovit A.D."/>
            <person name="Santos A.J."/>
        </authorList>
    </citation>
    <scope>NUCLEOTIDE SEQUENCE</scope>
    <source>
        <tissue evidence="2">Shoot tissue taken approximately 20 cm above the soil surface</tissue>
    </source>
</reference>